<keyword evidence="3" id="KW-1185">Reference proteome</keyword>
<accession>A0A5C3NLS4</accession>
<protein>
    <submittedName>
        <fullName evidence="2">Uncharacterized protein</fullName>
    </submittedName>
</protein>
<name>A0A5C3NLS4_9APHY</name>
<dbReference type="Proteomes" id="UP000308197">
    <property type="component" value="Unassembled WGS sequence"/>
</dbReference>
<evidence type="ECO:0000313" key="2">
    <source>
        <dbReference type="EMBL" id="TFK77647.1"/>
    </source>
</evidence>
<evidence type="ECO:0000256" key="1">
    <source>
        <dbReference type="SAM" id="MobiDB-lite"/>
    </source>
</evidence>
<organism evidence="2 3">
    <name type="scientific">Polyporus arcularius HHB13444</name>
    <dbReference type="NCBI Taxonomy" id="1314778"/>
    <lineage>
        <taxon>Eukaryota</taxon>
        <taxon>Fungi</taxon>
        <taxon>Dikarya</taxon>
        <taxon>Basidiomycota</taxon>
        <taxon>Agaricomycotina</taxon>
        <taxon>Agaricomycetes</taxon>
        <taxon>Polyporales</taxon>
        <taxon>Polyporaceae</taxon>
        <taxon>Polyporus</taxon>
    </lineage>
</organism>
<feature type="region of interest" description="Disordered" evidence="1">
    <location>
        <begin position="25"/>
        <end position="81"/>
    </location>
</feature>
<feature type="compositionally biased region" description="Acidic residues" evidence="1">
    <location>
        <begin position="50"/>
        <end position="72"/>
    </location>
</feature>
<dbReference type="InParanoid" id="A0A5C3NLS4"/>
<proteinExistence type="predicted"/>
<reference evidence="2 3" key="1">
    <citation type="journal article" date="2019" name="Nat. Ecol. Evol.">
        <title>Megaphylogeny resolves global patterns of mushroom evolution.</title>
        <authorList>
            <person name="Varga T."/>
            <person name="Krizsan K."/>
            <person name="Foldi C."/>
            <person name="Dima B."/>
            <person name="Sanchez-Garcia M."/>
            <person name="Sanchez-Ramirez S."/>
            <person name="Szollosi G.J."/>
            <person name="Szarkandi J.G."/>
            <person name="Papp V."/>
            <person name="Albert L."/>
            <person name="Andreopoulos W."/>
            <person name="Angelini C."/>
            <person name="Antonin V."/>
            <person name="Barry K.W."/>
            <person name="Bougher N.L."/>
            <person name="Buchanan P."/>
            <person name="Buyck B."/>
            <person name="Bense V."/>
            <person name="Catcheside P."/>
            <person name="Chovatia M."/>
            <person name="Cooper J."/>
            <person name="Damon W."/>
            <person name="Desjardin D."/>
            <person name="Finy P."/>
            <person name="Geml J."/>
            <person name="Haridas S."/>
            <person name="Hughes K."/>
            <person name="Justo A."/>
            <person name="Karasinski D."/>
            <person name="Kautmanova I."/>
            <person name="Kiss B."/>
            <person name="Kocsube S."/>
            <person name="Kotiranta H."/>
            <person name="LaButti K.M."/>
            <person name="Lechner B.E."/>
            <person name="Liimatainen K."/>
            <person name="Lipzen A."/>
            <person name="Lukacs Z."/>
            <person name="Mihaltcheva S."/>
            <person name="Morgado L.N."/>
            <person name="Niskanen T."/>
            <person name="Noordeloos M.E."/>
            <person name="Ohm R.A."/>
            <person name="Ortiz-Santana B."/>
            <person name="Ovrebo C."/>
            <person name="Racz N."/>
            <person name="Riley R."/>
            <person name="Savchenko A."/>
            <person name="Shiryaev A."/>
            <person name="Soop K."/>
            <person name="Spirin V."/>
            <person name="Szebenyi C."/>
            <person name="Tomsovsky M."/>
            <person name="Tulloss R.E."/>
            <person name="Uehling J."/>
            <person name="Grigoriev I.V."/>
            <person name="Vagvolgyi C."/>
            <person name="Papp T."/>
            <person name="Martin F.M."/>
            <person name="Miettinen O."/>
            <person name="Hibbett D.S."/>
            <person name="Nagy L.G."/>
        </authorList>
    </citation>
    <scope>NUCLEOTIDE SEQUENCE [LARGE SCALE GENOMIC DNA]</scope>
    <source>
        <strain evidence="2 3">HHB13444</strain>
    </source>
</reference>
<evidence type="ECO:0000313" key="3">
    <source>
        <dbReference type="Proteomes" id="UP000308197"/>
    </source>
</evidence>
<dbReference type="EMBL" id="ML213356">
    <property type="protein sequence ID" value="TFK77647.1"/>
    <property type="molecule type" value="Genomic_DNA"/>
</dbReference>
<gene>
    <name evidence="2" type="ORF">K466DRAFT_571350</name>
</gene>
<dbReference type="AlphaFoldDB" id="A0A5C3NLS4"/>
<feature type="non-terminal residue" evidence="2">
    <location>
        <position position="1"/>
    </location>
</feature>
<sequence length="177" mass="20042">QWSCKSEPRCGGGAGRIYEFVRRAEGQDRRRAANEANQIKLNRPGTAWGDDQDDDRDDDEDEDEDEDEDDNDANDHDDLNTNEMTATAIELTMKKRQWYRHGGQLRNTGGKVRDLEMMKKTTTFWVSIFFFQTLFLGRPGDCMLTDGLPLPRRYAVVAGPGPATGEEATRAGEDEPH</sequence>